<feature type="compositionally biased region" description="Polar residues" evidence="3">
    <location>
        <begin position="1"/>
        <end position="15"/>
    </location>
</feature>
<dbReference type="InterPro" id="IPR003591">
    <property type="entry name" value="Leu-rich_rpt_typical-subtyp"/>
</dbReference>
<reference evidence="4 5" key="1">
    <citation type="submission" date="2024-02" db="EMBL/GenBank/DDBJ databases">
        <title>Discinaceae phylogenomics.</title>
        <authorList>
            <person name="Dirks A.C."/>
            <person name="James T.Y."/>
        </authorList>
    </citation>
    <scope>NUCLEOTIDE SEQUENCE [LARGE SCALE GENOMIC DNA]</scope>
    <source>
        <strain evidence="4 5">ACD0624</strain>
    </source>
</reference>
<dbReference type="Gene3D" id="3.80.10.10">
    <property type="entry name" value="Ribonuclease Inhibitor"/>
    <property type="match status" value="4"/>
</dbReference>
<protein>
    <recommendedName>
        <fullName evidence="6">L domain-like protein</fullName>
    </recommendedName>
</protein>
<evidence type="ECO:0000256" key="2">
    <source>
        <dbReference type="ARBA" id="ARBA00022737"/>
    </source>
</evidence>
<evidence type="ECO:0000313" key="5">
    <source>
        <dbReference type="Proteomes" id="UP001447188"/>
    </source>
</evidence>
<organism evidence="4 5">
    <name type="scientific">Discina gigas</name>
    <dbReference type="NCBI Taxonomy" id="1032678"/>
    <lineage>
        <taxon>Eukaryota</taxon>
        <taxon>Fungi</taxon>
        <taxon>Dikarya</taxon>
        <taxon>Ascomycota</taxon>
        <taxon>Pezizomycotina</taxon>
        <taxon>Pezizomycetes</taxon>
        <taxon>Pezizales</taxon>
        <taxon>Discinaceae</taxon>
        <taxon>Discina</taxon>
    </lineage>
</organism>
<dbReference type="PANTHER" id="PTHR48051">
    <property type="match status" value="1"/>
</dbReference>
<keyword evidence="5" id="KW-1185">Reference proteome</keyword>
<proteinExistence type="predicted"/>
<dbReference type="Pfam" id="PF13855">
    <property type="entry name" value="LRR_8"/>
    <property type="match status" value="2"/>
</dbReference>
<feature type="compositionally biased region" description="Low complexity" evidence="3">
    <location>
        <begin position="40"/>
        <end position="51"/>
    </location>
</feature>
<dbReference type="SMART" id="SM00365">
    <property type="entry name" value="LRR_SD22"/>
    <property type="match status" value="6"/>
</dbReference>
<dbReference type="PANTHER" id="PTHR48051:SF1">
    <property type="entry name" value="RAS SUPPRESSOR PROTEIN 1"/>
    <property type="match status" value="1"/>
</dbReference>
<dbReference type="SUPFAM" id="SSF52058">
    <property type="entry name" value="L domain-like"/>
    <property type="match status" value="2"/>
</dbReference>
<dbReference type="EMBL" id="JBBBZM010000058">
    <property type="protein sequence ID" value="KAL0635986.1"/>
    <property type="molecule type" value="Genomic_DNA"/>
</dbReference>
<gene>
    <name evidence="4" type="ORF">Q9L58_005014</name>
</gene>
<evidence type="ECO:0008006" key="6">
    <source>
        <dbReference type="Google" id="ProtNLM"/>
    </source>
</evidence>
<dbReference type="InterPro" id="IPR050216">
    <property type="entry name" value="LRR_domain-containing"/>
</dbReference>
<evidence type="ECO:0000256" key="1">
    <source>
        <dbReference type="ARBA" id="ARBA00022614"/>
    </source>
</evidence>
<keyword evidence="1" id="KW-0433">Leucine-rich repeat</keyword>
<accession>A0ABR3GJC1</accession>
<dbReference type="SMART" id="SM00364">
    <property type="entry name" value="LRR_BAC"/>
    <property type="match status" value="9"/>
</dbReference>
<comment type="caution">
    <text evidence="4">The sequence shown here is derived from an EMBL/GenBank/DDBJ whole genome shotgun (WGS) entry which is preliminary data.</text>
</comment>
<dbReference type="Proteomes" id="UP001447188">
    <property type="component" value="Unassembled WGS sequence"/>
</dbReference>
<sequence length="702" mass="77025">MTPKSTPRVGQSGLRQPSFRAKAPKTPEPVRTETPESPMSKKAAANKASQSLRDTIAKARAANRARADSIAITTSGYATPSAASNDLDGFNFSTEDPFNQAILGEGGSTKVLKQRIKTARVEGRLNISNLQLKEIPDGVYKMYDTTPEELEAADTGDGPKWYESVDLVRFVGADNEIEEIGEDMVKQFGGLSNIDMHNNLLTTLPRNFGELTELTVLNLSNNKLDLDALEIIFQISSLVDLKLAKNGLEGELPSSVSKLENLEILELQENKLESLPASLGGIPRLHVLNVGSNRLSELPFQALKGCQLHELTASNNMLKGTLFSSDVERLDSLHLLDIRNNHISIFSEGAILLPTLQQLFATNNEISSFPPVEGWEELLVFTVDHNRLEALPEGIVDLHRLRTLDFSANNIKSLDPHLGVMGGLEILKFDGNPFRERNLLNMGIVDLKRTLKARLTPPEITIAEAEDDDESADTSRADETTDGEEMMSQKKGLEVGRGGVLELSSKDYESIPMTLLETVVGSPSSVVLLHNRLTAIPTSVETFCSSLTTLNIGHNKLSGDSYLPTKISLRFLTTLILQANGITSLRPLLDNLDAPKLETLDVSANRLVSISGIRPTFPNLIALYARDNQVEEIPVDAVDGMKVLDLSSNSIGHLPPRLGTVNSLRELRVGGNLFRVPRWQVLEKGTEGVMEWLRDRLPVDEE</sequence>
<feature type="region of interest" description="Disordered" evidence="3">
    <location>
        <begin position="1"/>
        <end position="52"/>
    </location>
</feature>
<feature type="region of interest" description="Disordered" evidence="3">
    <location>
        <begin position="463"/>
        <end position="491"/>
    </location>
</feature>
<dbReference type="PROSITE" id="PS51450">
    <property type="entry name" value="LRR"/>
    <property type="match status" value="2"/>
</dbReference>
<evidence type="ECO:0000256" key="3">
    <source>
        <dbReference type="SAM" id="MobiDB-lite"/>
    </source>
</evidence>
<evidence type="ECO:0000313" key="4">
    <source>
        <dbReference type="EMBL" id="KAL0635986.1"/>
    </source>
</evidence>
<dbReference type="SMART" id="SM00369">
    <property type="entry name" value="LRR_TYP"/>
    <property type="match status" value="8"/>
</dbReference>
<dbReference type="InterPro" id="IPR001611">
    <property type="entry name" value="Leu-rich_rpt"/>
</dbReference>
<name>A0ABR3GJC1_9PEZI</name>
<dbReference type="InterPro" id="IPR032675">
    <property type="entry name" value="LRR_dom_sf"/>
</dbReference>
<keyword evidence="2" id="KW-0677">Repeat</keyword>